<name>A0A9N9NE64_9GLOM</name>
<feature type="region of interest" description="Disordered" evidence="1">
    <location>
        <begin position="35"/>
        <end position="73"/>
    </location>
</feature>
<protein>
    <submittedName>
        <fullName evidence="2">28372_t:CDS:1</fullName>
    </submittedName>
</protein>
<dbReference type="EMBL" id="CAJVPY010011180">
    <property type="protein sequence ID" value="CAG8725010.1"/>
    <property type="molecule type" value="Genomic_DNA"/>
</dbReference>
<dbReference type="OrthoDB" id="2480256at2759"/>
<evidence type="ECO:0000313" key="3">
    <source>
        <dbReference type="Proteomes" id="UP000789405"/>
    </source>
</evidence>
<dbReference type="Proteomes" id="UP000789405">
    <property type="component" value="Unassembled WGS sequence"/>
</dbReference>
<gene>
    <name evidence="2" type="ORF">DERYTH_LOCUS14641</name>
</gene>
<evidence type="ECO:0000256" key="1">
    <source>
        <dbReference type="SAM" id="MobiDB-lite"/>
    </source>
</evidence>
<comment type="caution">
    <text evidence="2">The sequence shown here is derived from an EMBL/GenBank/DDBJ whole genome shotgun (WGS) entry which is preliminary data.</text>
</comment>
<sequence>MQQMQQLLNQQAEAQHQWNAQILETINQKLMRIDQPNINNDNQPEASSNNIQSENNLQRIINSSNNNGVAQGNYSPTPIINNLILAPDIEDQSNKPADNPETIAYKVTSRKFLSFVYIQEQYTCSSRVS</sequence>
<proteinExistence type="predicted"/>
<organism evidence="2 3">
    <name type="scientific">Dentiscutata erythropus</name>
    <dbReference type="NCBI Taxonomy" id="1348616"/>
    <lineage>
        <taxon>Eukaryota</taxon>
        <taxon>Fungi</taxon>
        <taxon>Fungi incertae sedis</taxon>
        <taxon>Mucoromycota</taxon>
        <taxon>Glomeromycotina</taxon>
        <taxon>Glomeromycetes</taxon>
        <taxon>Diversisporales</taxon>
        <taxon>Gigasporaceae</taxon>
        <taxon>Dentiscutata</taxon>
    </lineage>
</organism>
<evidence type="ECO:0000313" key="2">
    <source>
        <dbReference type="EMBL" id="CAG8725010.1"/>
    </source>
</evidence>
<dbReference type="AlphaFoldDB" id="A0A9N9NE64"/>
<reference evidence="2" key="1">
    <citation type="submission" date="2021-06" db="EMBL/GenBank/DDBJ databases">
        <authorList>
            <person name="Kallberg Y."/>
            <person name="Tangrot J."/>
            <person name="Rosling A."/>
        </authorList>
    </citation>
    <scope>NUCLEOTIDE SEQUENCE</scope>
    <source>
        <strain evidence="2">MA453B</strain>
    </source>
</reference>
<accession>A0A9N9NE64</accession>
<keyword evidence="3" id="KW-1185">Reference proteome</keyword>
<feature type="compositionally biased region" description="Polar residues" evidence="1">
    <location>
        <begin position="36"/>
        <end position="73"/>
    </location>
</feature>